<organism evidence="1 2">
    <name type="scientific">Paraburkholderia phenoliruptrix</name>
    <dbReference type="NCBI Taxonomy" id="252970"/>
    <lineage>
        <taxon>Bacteria</taxon>
        <taxon>Pseudomonadati</taxon>
        <taxon>Pseudomonadota</taxon>
        <taxon>Betaproteobacteria</taxon>
        <taxon>Burkholderiales</taxon>
        <taxon>Burkholderiaceae</taxon>
        <taxon>Paraburkholderia</taxon>
    </lineage>
</organism>
<name>A0A6J5BL77_9BURK</name>
<dbReference type="EMBL" id="CADIKB010000021">
    <property type="protein sequence ID" value="CAB3710697.1"/>
    <property type="molecule type" value="Genomic_DNA"/>
</dbReference>
<accession>A0A6J5BL77</accession>
<dbReference type="AlphaFoldDB" id="A0A6J5BL77"/>
<gene>
    <name evidence="1" type="ORF">LMG22037_04041</name>
</gene>
<evidence type="ECO:0000313" key="1">
    <source>
        <dbReference type="EMBL" id="CAB3710697.1"/>
    </source>
</evidence>
<proteinExistence type="predicted"/>
<reference evidence="1 2" key="1">
    <citation type="submission" date="2020-04" db="EMBL/GenBank/DDBJ databases">
        <authorList>
            <person name="De Canck E."/>
        </authorList>
    </citation>
    <scope>NUCLEOTIDE SEQUENCE [LARGE SCALE GENOMIC DNA]</scope>
    <source>
        <strain evidence="1 2">LMG 22037</strain>
    </source>
</reference>
<protein>
    <submittedName>
        <fullName evidence="1">Uncharacterized protein</fullName>
    </submittedName>
</protein>
<dbReference type="Proteomes" id="UP000494249">
    <property type="component" value="Unassembled WGS sequence"/>
</dbReference>
<evidence type="ECO:0000313" key="2">
    <source>
        <dbReference type="Proteomes" id="UP000494249"/>
    </source>
</evidence>
<sequence length="68" mass="7402">MSDPNDNSIPILQEVLVPGHAAQRRCAGHFAGRDFRPIGHDSCCSGLTRRRSGVDFGRSGLRYRCSSG</sequence>